<protein>
    <submittedName>
        <fullName evidence="1">5-nitroimidazole antibiotic resistance protein</fullName>
    </submittedName>
</protein>
<dbReference type="AlphaFoldDB" id="A0A0P6XY28"/>
<dbReference type="Pfam" id="PF12900">
    <property type="entry name" value="Pyridox_ox_2"/>
    <property type="match status" value="1"/>
</dbReference>
<dbReference type="RefSeq" id="WP_075060927.1">
    <property type="nucleotide sequence ID" value="NZ_LGCL01000002.1"/>
</dbReference>
<accession>A0A0P6XY28</accession>
<dbReference type="InterPro" id="IPR012349">
    <property type="entry name" value="Split_barrel_FMN-bd"/>
</dbReference>
<comment type="caution">
    <text evidence="1">The sequence shown here is derived from an EMBL/GenBank/DDBJ whole genome shotgun (WGS) entry which is preliminary data.</text>
</comment>
<dbReference type="PANTHER" id="PTHR34071">
    <property type="entry name" value="5-NITROIMIDAZOLE ANTIBIOTICS RESISTANCE PROTEIN, NIMA-FAMILY-RELATED PROTEIN-RELATED"/>
    <property type="match status" value="1"/>
</dbReference>
<dbReference type="Gene3D" id="2.30.110.10">
    <property type="entry name" value="Electron Transport, Fmn-binding Protein, Chain A"/>
    <property type="match status" value="1"/>
</dbReference>
<gene>
    <name evidence="1" type="ORF">ADN00_00115</name>
</gene>
<sequence>MFREMRRKKQQLPNEISERILETGLVGVLGVTGDEDYPYTVPLNYVYENGKIYFHCAKTGHKLDGIQRNNKVSFCVIERDEIAAEKFTSFFRSVIAFGKAKIVEDGVVKKHALMLLVRKYSPGLEVEGEKVIQKGWNNLNVVEIEMDHVTGKEAIELVNNKEF</sequence>
<organism evidence="1 2">
    <name type="scientific">Ornatilinea apprima</name>
    <dbReference type="NCBI Taxonomy" id="1134406"/>
    <lineage>
        <taxon>Bacteria</taxon>
        <taxon>Bacillati</taxon>
        <taxon>Chloroflexota</taxon>
        <taxon>Anaerolineae</taxon>
        <taxon>Anaerolineales</taxon>
        <taxon>Anaerolineaceae</taxon>
        <taxon>Ornatilinea</taxon>
    </lineage>
</organism>
<name>A0A0P6XY28_9CHLR</name>
<evidence type="ECO:0000313" key="2">
    <source>
        <dbReference type="Proteomes" id="UP000050417"/>
    </source>
</evidence>
<evidence type="ECO:0000313" key="1">
    <source>
        <dbReference type="EMBL" id="KPL80997.1"/>
    </source>
</evidence>
<proteinExistence type="predicted"/>
<dbReference type="OrthoDB" id="116031at2"/>
<reference evidence="1 2" key="1">
    <citation type="submission" date="2015-07" db="EMBL/GenBank/DDBJ databases">
        <title>Genome sequence of Ornatilinea apprima DSM 23815.</title>
        <authorList>
            <person name="Hemp J."/>
            <person name="Ward L.M."/>
            <person name="Pace L.A."/>
            <person name="Fischer W.W."/>
        </authorList>
    </citation>
    <scope>NUCLEOTIDE SEQUENCE [LARGE SCALE GENOMIC DNA]</scope>
    <source>
        <strain evidence="1 2">P3M-1</strain>
    </source>
</reference>
<keyword evidence="2" id="KW-1185">Reference proteome</keyword>
<dbReference type="STRING" id="1134406.ADN00_00115"/>
<dbReference type="Proteomes" id="UP000050417">
    <property type="component" value="Unassembled WGS sequence"/>
</dbReference>
<dbReference type="PATRIC" id="fig|1134406.4.peg.3419"/>
<dbReference type="EMBL" id="LGCL01000002">
    <property type="protein sequence ID" value="KPL80997.1"/>
    <property type="molecule type" value="Genomic_DNA"/>
</dbReference>
<dbReference type="SUPFAM" id="SSF50475">
    <property type="entry name" value="FMN-binding split barrel"/>
    <property type="match status" value="1"/>
</dbReference>
<dbReference type="InterPro" id="IPR024747">
    <property type="entry name" value="Pyridox_Oxase-rel"/>
</dbReference>
<dbReference type="PANTHER" id="PTHR34071:SF2">
    <property type="entry name" value="FLAVIN-NUCLEOTIDE-BINDING PROTEIN"/>
    <property type="match status" value="1"/>
</dbReference>